<dbReference type="EMBL" id="JAGKHQ010000017">
    <property type="protein sequence ID" value="KAG7489023.1"/>
    <property type="molecule type" value="Genomic_DNA"/>
</dbReference>
<evidence type="ECO:0000313" key="1">
    <source>
        <dbReference type="EMBL" id="KAG7489023.1"/>
    </source>
</evidence>
<gene>
    <name evidence="1" type="ORF">JOB18_002984</name>
</gene>
<evidence type="ECO:0000313" key="2">
    <source>
        <dbReference type="Proteomes" id="UP000693946"/>
    </source>
</evidence>
<organism evidence="1 2">
    <name type="scientific">Solea senegalensis</name>
    <name type="common">Senegalese sole</name>
    <dbReference type="NCBI Taxonomy" id="28829"/>
    <lineage>
        <taxon>Eukaryota</taxon>
        <taxon>Metazoa</taxon>
        <taxon>Chordata</taxon>
        <taxon>Craniata</taxon>
        <taxon>Vertebrata</taxon>
        <taxon>Euteleostomi</taxon>
        <taxon>Actinopterygii</taxon>
        <taxon>Neopterygii</taxon>
        <taxon>Teleostei</taxon>
        <taxon>Neoteleostei</taxon>
        <taxon>Acanthomorphata</taxon>
        <taxon>Carangaria</taxon>
        <taxon>Pleuronectiformes</taxon>
        <taxon>Pleuronectoidei</taxon>
        <taxon>Soleidae</taxon>
        <taxon>Solea</taxon>
    </lineage>
</organism>
<comment type="caution">
    <text evidence="1">The sequence shown here is derived from an EMBL/GenBank/DDBJ whole genome shotgun (WGS) entry which is preliminary data.</text>
</comment>
<proteinExistence type="predicted"/>
<protein>
    <submittedName>
        <fullName evidence="1">Uncharacterized protein</fullName>
    </submittedName>
</protein>
<name>A0AAV6QB55_SOLSE</name>
<dbReference type="AlphaFoldDB" id="A0AAV6QB55"/>
<keyword evidence="2" id="KW-1185">Reference proteome</keyword>
<accession>A0AAV6QB55</accession>
<sequence>MIYHLKALCNKYFAYYESCVLCWMGGAISPCEPSERTPIGLFAGLLMDSDSEPVEASQEGRSIGLQRTSDIISFCSVTQIRK</sequence>
<reference evidence="1 2" key="1">
    <citation type="journal article" date="2021" name="Sci. Rep.">
        <title>Chromosome anchoring in Senegalese sole (Solea senegalensis) reveals sex-associated markers and genome rearrangements in flatfish.</title>
        <authorList>
            <person name="Guerrero-Cozar I."/>
            <person name="Gomez-Garrido J."/>
            <person name="Berbel C."/>
            <person name="Martinez-Blanch J.F."/>
            <person name="Alioto T."/>
            <person name="Claros M.G."/>
            <person name="Gagnaire P.A."/>
            <person name="Manchado M."/>
        </authorList>
    </citation>
    <scope>NUCLEOTIDE SEQUENCE [LARGE SCALE GENOMIC DNA]</scope>
    <source>
        <strain evidence="1">Sse05_10M</strain>
    </source>
</reference>
<dbReference type="Proteomes" id="UP000693946">
    <property type="component" value="Linkage Group LG5"/>
</dbReference>